<evidence type="ECO:0000313" key="1">
    <source>
        <dbReference type="EMBL" id="AGP37555.1"/>
    </source>
</evidence>
<dbReference type="EMBL" id="CP003969">
    <property type="protein sequence ID" value="AGP37555.1"/>
    <property type="molecule type" value="Genomic_DNA"/>
</dbReference>
<accession>S4Y083</accession>
<protein>
    <submittedName>
        <fullName evidence="1">Uncharacterized protein</fullName>
    </submittedName>
</protein>
<dbReference type="PATRIC" id="fig|1254432.3.peg.5779"/>
<sequence length="74" mass="8246">MLQLPHRDPVSIPVEDHYIHVLTFAGNMNFRIGIMQGKRCFVADPALEFPGMAQEAEFALVDGKRGFEGLPKCS</sequence>
<proteinExistence type="predicted"/>
<dbReference type="HOGENOM" id="CLU_2685906_0_0_7"/>
<organism evidence="1 2">
    <name type="scientific">Sorangium cellulosum So0157-2</name>
    <dbReference type="NCBI Taxonomy" id="1254432"/>
    <lineage>
        <taxon>Bacteria</taxon>
        <taxon>Pseudomonadati</taxon>
        <taxon>Myxococcota</taxon>
        <taxon>Polyangia</taxon>
        <taxon>Polyangiales</taxon>
        <taxon>Polyangiaceae</taxon>
        <taxon>Sorangium</taxon>
    </lineage>
</organism>
<evidence type="ECO:0000313" key="2">
    <source>
        <dbReference type="Proteomes" id="UP000014803"/>
    </source>
</evidence>
<dbReference type="RefSeq" id="WP_020737022.1">
    <property type="nucleotide sequence ID" value="NC_021658.1"/>
</dbReference>
<reference evidence="1 2" key="1">
    <citation type="journal article" date="2013" name="Sci. Rep.">
        <title>Extraordinary expansion of a Sorangium cellulosum genome from an alkaline milieu.</title>
        <authorList>
            <person name="Han K."/>
            <person name="Li Z.F."/>
            <person name="Peng R."/>
            <person name="Zhu L.P."/>
            <person name="Zhou T."/>
            <person name="Wang L.G."/>
            <person name="Li S.G."/>
            <person name="Zhang X.B."/>
            <person name="Hu W."/>
            <person name="Wu Z.H."/>
            <person name="Qin N."/>
            <person name="Li Y.Z."/>
        </authorList>
    </citation>
    <scope>NUCLEOTIDE SEQUENCE [LARGE SCALE GENOMIC DNA]</scope>
    <source>
        <strain evidence="1 2">So0157-2</strain>
    </source>
</reference>
<name>S4Y083_SORCE</name>
<dbReference type="Proteomes" id="UP000014803">
    <property type="component" value="Chromosome"/>
</dbReference>
<gene>
    <name evidence="1" type="ORF">SCE1572_25510</name>
</gene>
<dbReference type="KEGG" id="scu:SCE1572_25510"/>
<dbReference type="AlphaFoldDB" id="S4Y083"/>